<evidence type="ECO:0000256" key="2">
    <source>
        <dbReference type="ARBA" id="ARBA00022448"/>
    </source>
</evidence>
<dbReference type="CDD" id="cd00006">
    <property type="entry name" value="PTS_IIA_man"/>
    <property type="match status" value="1"/>
</dbReference>
<comment type="subcellular location">
    <subcellularLocation>
        <location evidence="1">Cytoplasm</location>
    </subcellularLocation>
</comment>
<dbReference type="InterPro" id="IPR004701">
    <property type="entry name" value="PTS_EIIA_man-typ"/>
</dbReference>
<evidence type="ECO:0000259" key="8">
    <source>
        <dbReference type="PROSITE" id="PS51096"/>
    </source>
</evidence>
<accession>J7CY39</accession>
<comment type="caution">
    <text evidence="9">The sequence shown here is derived from an EMBL/GenBank/DDBJ whole genome shotgun (WGS) entry which is preliminary data.</text>
</comment>
<keyword evidence="5" id="KW-0808">Transferase</keyword>
<feature type="domain" description="PTS EIIA type-4" evidence="8">
    <location>
        <begin position="3"/>
        <end position="123"/>
    </location>
</feature>
<dbReference type="PANTHER" id="PTHR33799:SF1">
    <property type="entry name" value="PTS SYSTEM MANNOSE-SPECIFIC EIIAB COMPONENT-RELATED"/>
    <property type="match status" value="1"/>
</dbReference>
<keyword evidence="3" id="KW-0963">Cytoplasm</keyword>
<keyword evidence="4" id="KW-0762">Sugar transport</keyword>
<evidence type="ECO:0000256" key="5">
    <source>
        <dbReference type="ARBA" id="ARBA00022679"/>
    </source>
</evidence>
<evidence type="ECO:0000313" key="9">
    <source>
        <dbReference type="EMBL" id="EJY48020.1"/>
    </source>
</evidence>
<keyword evidence="7" id="KW-0418">Kinase</keyword>
<organism evidence="9 10">
    <name type="scientific">Enterococcus faecium 505</name>
    <dbReference type="NCBI Taxonomy" id="1134806"/>
    <lineage>
        <taxon>Bacteria</taxon>
        <taxon>Bacillati</taxon>
        <taxon>Bacillota</taxon>
        <taxon>Bacilli</taxon>
        <taxon>Lactobacillales</taxon>
        <taxon>Enterococcaceae</taxon>
        <taxon>Enterococcus</taxon>
    </lineage>
</organism>
<dbReference type="GO" id="GO:0016301">
    <property type="term" value="F:kinase activity"/>
    <property type="evidence" value="ECO:0007669"/>
    <property type="project" value="UniProtKB-KW"/>
</dbReference>
<reference evidence="9 10" key="1">
    <citation type="submission" date="2012-04" db="EMBL/GenBank/DDBJ databases">
        <authorList>
            <person name="Weinstock G."/>
            <person name="Sodergren E."/>
            <person name="Lobos E.A."/>
            <person name="Fulton L."/>
            <person name="Fulton R."/>
            <person name="Courtney L."/>
            <person name="Fronick C."/>
            <person name="O'Laughlin M."/>
            <person name="Godfrey J."/>
            <person name="Wilson R.M."/>
            <person name="Miner T."/>
            <person name="Farmer C."/>
            <person name="Delehaunty K."/>
            <person name="Cordes M."/>
            <person name="Minx P."/>
            <person name="Tomlinson C."/>
            <person name="Chen J."/>
            <person name="Wollam A."/>
            <person name="Pepin K.H."/>
            <person name="Bhonagiri V."/>
            <person name="Zhang X."/>
            <person name="Suruliraj S."/>
            <person name="Warren W."/>
            <person name="Mitreva M."/>
            <person name="Mardis E.R."/>
            <person name="Wilson R.K."/>
        </authorList>
    </citation>
    <scope>NUCLEOTIDE SEQUENCE [LARGE SCALE GENOMIC DNA]</scope>
    <source>
        <strain evidence="9 10">505</strain>
    </source>
</reference>
<dbReference type="PATRIC" id="fig|1134806.3.peg.196"/>
<dbReference type="GO" id="GO:0009401">
    <property type="term" value="P:phosphoenolpyruvate-dependent sugar phosphotransferase system"/>
    <property type="evidence" value="ECO:0007669"/>
    <property type="project" value="UniProtKB-KW"/>
</dbReference>
<dbReference type="PROSITE" id="PS51096">
    <property type="entry name" value="PTS_EIIA_TYPE_4"/>
    <property type="match status" value="1"/>
</dbReference>
<dbReference type="InterPro" id="IPR051471">
    <property type="entry name" value="Bacterial_PTS_sugar_comp"/>
</dbReference>
<dbReference type="GO" id="GO:0016020">
    <property type="term" value="C:membrane"/>
    <property type="evidence" value="ECO:0007669"/>
    <property type="project" value="InterPro"/>
</dbReference>
<protein>
    <submittedName>
        <fullName evidence="9">PTS system fructose IIA component</fullName>
    </submittedName>
</protein>
<keyword evidence="2" id="KW-0813">Transport</keyword>
<dbReference type="EMBL" id="AMBL01000003">
    <property type="protein sequence ID" value="EJY48020.1"/>
    <property type="molecule type" value="Genomic_DNA"/>
</dbReference>
<dbReference type="InterPro" id="IPR033887">
    <property type="entry name" value="PTS_IIA_man"/>
</dbReference>
<dbReference type="HOGENOM" id="CLU_123235_3_1_9"/>
<evidence type="ECO:0000256" key="7">
    <source>
        <dbReference type="ARBA" id="ARBA00022777"/>
    </source>
</evidence>
<evidence type="ECO:0000313" key="10">
    <source>
        <dbReference type="Proteomes" id="UP000006403"/>
    </source>
</evidence>
<evidence type="ECO:0000256" key="6">
    <source>
        <dbReference type="ARBA" id="ARBA00022683"/>
    </source>
</evidence>
<dbReference type="Pfam" id="PF03610">
    <property type="entry name" value="EIIA-man"/>
    <property type="match status" value="1"/>
</dbReference>
<dbReference type="GO" id="GO:0005737">
    <property type="term" value="C:cytoplasm"/>
    <property type="evidence" value="ECO:0007669"/>
    <property type="project" value="UniProtKB-SubCell"/>
</dbReference>
<evidence type="ECO:0000256" key="4">
    <source>
        <dbReference type="ARBA" id="ARBA00022597"/>
    </source>
</evidence>
<dbReference type="AlphaFoldDB" id="J7CY39"/>
<dbReference type="SUPFAM" id="SSF53062">
    <property type="entry name" value="PTS system fructose IIA component-like"/>
    <property type="match status" value="1"/>
</dbReference>
<dbReference type="Proteomes" id="UP000006403">
    <property type="component" value="Unassembled WGS sequence"/>
</dbReference>
<evidence type="ECO:0000256" key="3">
    <source>
        <dbReference type="ARBA" id="ARBA00022490"/>
    </source>
</evidence>
<name>J7CY39_ENTFC</name>
<sequence length="140" mass="15214">MKMNTIILASHGALSQGLKQTAEMILGPATNIYALSAYRDEDEPIEQQIQSIVTKLGKENLFILTDILGGSVNNEMIGLLKKEPAIRLITGMNLPLVISIATQVNPIAAADLELIIEESRQSLIDCNRLLKKSNEGGDDL</sequence>
<gene>
    <name evidence="9" type="ORF">HMPREF1348_00207</name>
</gene>
<evidence type="ECO:0000256" key="1">
    <source>
        <dbReference type="ARBA" id="ARBA00004496"/>
    </source>
</evidence>
<dbReference type="InterPro" id="IPR036662">
    <property type="entry name" value="PTS_EIIA_man-typ_sf"/>
</dbReference>
<proteinExistence type="predicted"/>
<keyword evidence="6" id="KW-0598">Phosphotransferase system</keyword>
<dbReference type="PANTHER" id="PTHR33799">
    <property type="entry name" value="PTS PERMEASE-RELATED-RELATED"/>
    <property type="match status" value="1"/>
</dbReference>
<dbReference type="Gene3D" id="3.40.50.510">
    <property type="entry name" value="Phosphotransferase system, mannose-type IIA component"/>
    <property type="match status" value="1"/>
</dbReference>